<name>A0A194QVI6_PAPMA</name>
<gene>
    <name evidence="1" type="ORF">RR48_15121</name>
</gene>
<protein>
    <recommendedName>
        <fullName evidence="3">Retrotransposon gag domain-containing protein</fullName>
    </recommendedName>
</protein>
<evidence type="ECO:0000313" key="1">
    <source>
        <dbReference type="EMBL" id="KPJ08980.1"/>
    </source>
</evidence>
<evidence type="ECO:0008006" key="3">
    <source>
        <dbReference type="Google" id="ProtNLM"/>
    </source>
</evidence>
<dbReference type="EMBL" id="KQ461108">
    <property type="protein sequence ID" value="KPJ08980.1"/>
    <property type="molecule type" value="Genomic_DNA"/>
</dbReference>
<reference evidence="1 2" key="1">
    <citation type="journal article" date="2015" name="Nat. Commun.">
        <title>Outbred genome sequencing and CRISPR/Cas9 gene editing in butterflies.</title>
        <authorList>
            <person name="Li X."/>
            <person name="Fan D."/>
            <person name="Zhang W."/>
            <person name="Liu G."/>
            <person name="Zhang L."/>
            <person name="Zhao L."/>
            <person name="Fang X."/>
            <person name="Chen L."/>
            <person name="Dong Y."/>
            <person name="Chen Y."/>
            <person name="Ding Y."/>
            <person name="Zhao R."/>
            <person name="Feng M."/>
            <person name="Zhu Y."/>
            <person name="Feng Y."/>
            <person name="Jiang X."/>
            <person name="Zhu D."/>
            <person name="Xiang H."/>
            <person name="Feng X."/>
            <person name="Li S."/>
            <person name="Wang J."/>
            <person name="Zhang G."/>
            <person name="Kronforst M.R."/>
            <person name="Wang W."/>
        </authorList>
    </citation>
    <scope>NUCLEOTIDE SEQUENCE [LARGE SCALE GENOMIC DNA]</scope>
    <source>
        <strain evidence="1">Ya'a_city_454_Pm</strain>
        <tissue evidence="1">Whole body</tissue>
    </source>
</reference>
<accession>A0A194QVI6</accession>
<proteinExistence type="predicted"/>
<organism evidence="1 2">
    <name type="scientific">Papilio machaon</name>
    <name type="common">Old World swallowtail butterfly</name>
    <dbReference type="NCBI Taxonomy" id="76193"/>
    <lineage>
        <taxon>Eukaryota</taxon>
        <taxon>Metazoa</taxon>
        <taxon>Ecdysozoa</taxon>
        <taxon>Arthropoda</taxon>
        <taxon>Hexapoda</taxon>
        <taxon>Insecta</taxon>
        <taxon>Pterygota</taxon>
        <taxon>Neoptera</taxon>
        <taxon>Endopterygota</taxon>
        <taxon>Lepidoptera</taxon>
        <taxon>Glossata</taxon>
        <taxon>Ditrysia</taxon>
        <taxon>Papilionoidea</taxon>
        <taxon>Papilionidae</taxon>
        <taxon>Papilioninae</taxon>
        <taxon>Papilio</taxon>
    </lineage>
</organism>
<keyword evidence="2" id="KW-1185">Reference proteome</keyword>
<dbReference type="InParanoid" id="A0A194QVI6"/>
<dbReference type="AlphaFoldDB" id="A0A194QVI6"/>
<evidence type="ECO:0000313" key="2">
    <source>
        <dbReference type="Proteomes" id="UP000053240"/>
    </source>
</evidence>
<dbReference type="Proteomes" id="UP000053240">
    <property type="component" value="Unassembled WGS sequence"/>
</dbReference>
<sequence length="118" mass="13568">MAKITQILKELSGIIPKFDGDESLLNLFIRKCEYVMKLCRDIGLYIFQVITSKLTGKAATLISERTDIETWNELKLAFEQHLGDPRSEECMAIELETLKINNGASYLDFCNRIQHIKK</sequence>